<dbReference type="PANTHER" id="PTHR43788:SF16">
    <property type="entry name" value="HELICASE WITH ZINC FINGER 2"/>
    <property type="match status" value="1"/>
</dbReference>
<dbReference type="Pfam" id="PF13538">
    <property type="entry name" value="UvrD_C_2"/>
    <property type="match status" value="1"/>
</dbReference>
<evidence type="ECO:0000256" key="3">
    <source>
        <dbReference type="ARBA" id="ARBA00022806"/>
    </source>
</evidence>
<dbReference type="InterPro" id="IPR050534">
    <property type="entry name" value="Coronavir_polyprotein_1ab"/>
</dbReference>
<dbReference type="GO" id="GO:0043139">
    <property type="term" value="F:5'-3' DNA helicase activity"/>
    <property type="evidence" value="ECO:0007669"/>
    <property type="project" value="TreeGrafter"/>
</dbReference>
<protein>
    <recommendedName>
        <fullName evidence="5">UvrD-like helicase C-terminal domain-containing protein</fullName>
    </recommendedName>
</protein>
<evidence type="ECO:0000313" key="7">
    <source>
        <dbReference type="Proteomes" id="UP000049979"/>
    </source>
</evidence>
<dbReference type="CDD" id="cd18809">
    <property type="entry name" value="SF1_C_RecD"/>
    <property type="match status" value="1"/>
</dbReference>
<dbReference type="AlphaFoldDB" id="A0A0M6WUU4"/>
<keyword evidence="3" id="KW-0347">Helicase</keyword>
<dbReference type="InterPro" id="IPR027417">
    <property type="entry name" value="P-loop_NTPase"/>
</dbReference>
<keyword evidence="4" id="KW-0067">ATP-binding</keyword>
<dbReference type="GO" id="GO:0016787">
    <property type="term" value="F:hydrolase activity"/>
    <property type="evidence" value="ECO:0007669"/>
    <property type="project" value="UniProtKB-KW"/>
</dbReference>
<dbReference type="SUPFAM" id="SSF52540">
    <property type="entry name" value="P-loop containing nucleoside triphosphate hydrolases"/>
    <property type="match status" value="2"/>
</dbReference>
<proteinExistence type="predicted"/>
<dbReference type="GO" id="GO:0005524">
    <property type="term" value="F:ATP binding"/>
    <property type="evidence" value="ECO:0007669"/>
    <property type="project" value="UniProtKB-KW"/>
</dbReference>
<evidence type="ECO:0000256" key="2">
    <source>
        <dbReference type="ARBA" id="ARBA00022801"/>
    </source>
</evidence>
<reference evidence="7" key="1">
    <citation type="submission" date="2015-05" db="EMBL/GenBank/DDBJ databases">
        <authorList>
            <consortium name="Pathogen Informatics"/>
        </authorList>
    </citation>
    <scope>NUCLEOTIDE SEQUENCE [LARGE SCALE GENOMIC DNA]</scope>
    <source>
        <strain evidence="7">M72</strain>
    </source>
</reference>
<sequence>MVGTPNIDKQILVINRNICRHIAEANGETRGMVSQDILAQLRNFVEHIMLKIYARGNDIPDDYDNICKAIEYVEAQGRYKDIRSFHDFLQIVASHYTMDEENSERLMLKYYEYLLKLRKFLHDKYSLEILDNLEDFPIDLDKTLQEYYEKIAVKIKTYNGVRYGKSERYYMLKKKPFFVEGEIYYEITFTPANDYVNKSNRIIAFSEYDISDDYAVRLTCVEDNIEILGMTMPVLIVTNWSVSIRDCEFKNFISVVSGQHKDAGKSEKLNLLSFLTYTGFNLVELVCFSDQKYSAARSTILESARAFPFMDALDKSREIIKRDRPGANILRYILLHMNNVFIKDQRGGSSNNYLSNLYLQNGCIPFDKMPFISFPMRHTSRLSDIFKCIPVKNHQHELLARFVHNKTEIEGKLFTSLKELDGFENIPQLVDTYNGKLWSGHFESGKLVIEKGQIFINGYKNDTVNIISRLKAFTISGIQNYSNKMAVWLQDPNNGVDCDEKKEAMLHMFDQSCVALIYGSAGTGKSTLINHLSHYFAANSKLFLAQTNPAVDNLKRKVTAADSEYMTIAKFIKRSNIRTEYDVLVIDECSTVSNKDMWQVLQKAQFKILILVGDTYQISAIRFGNWFSVARAFIPETAVFELTKPYRTSDTGLLTLWERVRAMDDRILEAIIRKDYSVTLDASIFDAAEDDEIILCLNYDGLYGINNINRFLQESNPNEPIELGIQRFKVGDPVLFNENERFRTGVYNNMKGKIRSIEIVDEDEPQERIVFDVELEKVIDGMDAFGADFMLVDDEYPDAENSVIRFYVNKLKSTDEDDDNSACDVIPFQVAYAVSIHKAQGLEYSSVKIVITDEVDELITHNIFYTAITRAQKKLKIYWTPEVEKKVLSTIKPKDINKDINILKQYGL</sequence>
<evidence type="ECO:0000313" key="6">
    <source>
        <dbReference type="EMBL" id="CRL40553.1"/>
    </source>
</evidence>
<dbReference type="PANTHER" id="PTHR43788">
    <property type="entry name" value="DNA2/NAM7 HELICASE FAMILY MEMBER"/>
    <property type="match status" value="1"/>
</dbReference>
<dbReference type="Pfam" id="PF13604">
    <property type="entry name" value="AAA_30"/>
    <property type="match status" value="1"/>
</dbReference>
<name>A0A0M6WUU4_9FIRM</name>
<feature type="domain" description="UvrD-like helicase C-terminal" evidence="5">
    <location>
        <begin position="831"/>
        <end position="876"/>
    </location>
</feature>
<dbReference type="InterPro" id="IPR027785">
    <property type="entry name" value="UvrD-like_helicase_C"/>
</dbReference>
<organism evidence="6 7">
    <name type="scientific">Roseburia faecis</name>
    <dbReference type="NCBI Taxonomy" id="301302"/>
    <lineage>
        <taxon>Bacteria</taxon>
        <taxon>Bacillati</taxon>
        <taxon>Bacillota</taxon>
        <taxon>Clostridia</taxon>
        <taxon>Lachnospirales</taxon>
        <taxon>Lachnospiraceae</taxon>
        <taxon>Roseburia</taxon>
    </lineage>
</organism>
<keyword evidence="7" id="KW-1185">Reference proteome</keyword>
<keyword evidence="1" id="KW-0547">Nucleotide-binding</keyword>
<dbReference type="Proteomes" id="UP000049979">
    <property type="component" value="Unassembled WGS sequence"/>
</dbReference>
<accession>A0A0M6WUU4</accession>
<evidence type="ECO:0000259" key="5">
    <source>
        <dbReference type="Pfam" id="PF13538"/>
    </source>
</evidence>
<evidence type="ECO:0000256" key="4">
    <source>
        <dbReference type="ARBA" id="ARBA00022840"/>
    </source>
</evidence>
<dbReference type="Gene3D" id="3.40.50.300">
    <property type="entry name" value="P-loop containing nucleotide triphosphate hydrolases"/>
    <property type="match status" value="2"/>
</dbReference>
<evidence type="ECO:0000256" key="1">
    <source>
        <dbReference type="ARBA" id="ARBA00022741"/>
    </source>
</evidence>
<dbReference type="EMBL" id="CVRR01000033">
    <property type="protein sequence ID" value="CRL40553.1"/>
    <property type="molecule type" value="Genomic_DNA"/>
</dbReference>
<gene>
    <name evidence="6" type="ORF">M72_09971</name>
</gene>
<keyword evidence="2" id="KW-0378">Hydrolase</keyword>